<feature type="compositionally biased region" description="Basic and acidic residues" evidence="2">
    <location>
        <begin position="17"/>
        <end position="38"/>
    </location>
</feature>
<evidence type="ECO:0000313" key="4">
    <source>
        <dbReference type="EMBL" id="GMJ12564.1"/>
    </source>
</evidence>
<dbReference type="PANTHER" id="PTHR48200:SF1">
    <property type="entry name" value="AMINOTRANSFERASE-LIKE PLANT MOBILE DOMAIN-CONTAINING PROTEIN"/>
    <property type="match status" value="1"/>
</dbReference>
<feature type="coiled-coil region" evidence="1">
    <location>
        <begin position="425"/>
        <end position="510"/>
    </location>
</feature>
<evidence type="ECO:0000256" key="2">
    <source>
        <dbReference type="SAM" id="MobiDB-lite"/>
    </source>
</evidence>
<feature type="coiled-coil region" evidence="1">
    <location>
        <begin position="539"/>
        <end position="585"/>
    </location>
</feature>
<dbReference type="AlphaFoldDB" id="A0A9W7MRU5"/>
<name>A0A9W7MRU5_HIBTR</name>
<dbReference type="Pfam" id="PF24924">
    <property type="entry name" value="DUF7745"/>
    <property type="match status" value="1"/>
</dbReference>
<feature type="region of interest" description="Disordered" evidence="2">
    <location>
        <begin position="17"/>
        <end position="39"/>
    </location>
</feature>
<keyword evidence="1" id="KW-0175">Coiled coil</keyword>
<reference evidence="4" key="1">
    <citation type="submission" date="2023-05" db="EMBL/GenBank/DDBJ databases">
        <title>Genome and transcriptome analyses reveal genes involved in the formation of fine ridges on petal epidermal cells in Hibiscus trionum.</title>
        <authorList>
            <person name="Koshimizu S."/>
            <person name="Masuda S."/>
            <person name="Ishii T."/>
            <person name="Shirasu K."/>
            <person name="Hoshino A."/>
            <person name="Arita M."/>
        </authorList>
    </citation>
    <scope>NUCLEOTIDE SEQUENCE</scope>
    <source>
        <strain evidence="4">Hamamatsu line</strain>
    </source>
</reference>
<dbReference type="InterPro" id="IPR056647">
    <property type="entry name" value="DUF7745"/>
</dbReference>
<dbReference type="Proteomes" id="UP001165190">
    <property type="component" value="Unassembled WGS sequence"/>
</dbReference>
<dbReference type="PANTHER" id="PTHR48200">
    <property type="entry name" value="PROTEIN, PUTATIVE-RELATED"/>
    <property type="match status" value="1"/>
</dbReference>
<organism evidence="4 5">
    <name type="scientific">Hibiscus trionum</name>
    <name type="common">Flower of an hour</name>
    <dbReference type="NCBI Taxonomy" id="183268"/>
    <lineage>
        <taxon>Eukaryota</taxon>
        <taxon>Viridiplantae</taxon>
        <taxon>Streptophyta</taxon>
        <taxon>Embryophyta</taxon>
        <taxon>Tracheophyta</taxon>
        <taxon>Spermatophyta</taxon>
        <taxon>Magnoliopsida</taxon>
        <taxon>eudicotyledons</taxon>
        <taxon>Gunneridae</taxon>
        <taxon>Pentapetalae</taxon>
        <taxon>rosids</taxon>
        <taxon>malvids</taxon>
        <taxon>Malvales</taxon>
        <taxon>Malvaceae</taxon>
        <taxon>Malvoideae</taxon>
        <taxon>Hibiscus</taxon>
    </lineage>
</organism>
<keyword evidence="5" id="KW-1185">Reference proteome</keyword>
<evidence type="ECO:0000256" key="1">
    <source>
        <dbReference type="SAM" id="Coils"/>
    </source>
</evidence>
<evidence type="ECO:0000313" key="5">
    <source>
        <dbReference type="Proteomes" id="UP001165190"/>
    </source>
</evidence>
<gene>
    <name evidence="4" type="ORF">HRI_004925600</name>
</gene>
<evidence type="ECO:0000259" key="3">
    <source>
        <dbReference type="Pfam" id="PF24924"/>
    </source>
</evidence>
<accession>A0A9W7MRU5</accession>
<protein>
    <recommendedName>
        <fullName evidence="3">DUF7745 domain-containing protein</fullName>
    </recommendedName>
</protein>
<proteinExistence type="predicted"/>
<comment type="caution">
    <text evidence="4">The sequence shown here is derived from an EMBL/GenBank/DDBJ whole genome shotgun (WGS) entry which is preliminary data.</text>
</comment>
<sequence>MENQFLDKVEGNMGVRKWSEGTQRQKGDSLLEGEKPEFGDSTNIRSTQNQLQELKEIWNQWDETNKQLFYDSYGDLPYLLDVNIDKALFRALTQFWNPAYSCFTLGDVDLVPTVEEYTTLIRCPKIQVNRAYFKSPNPPEFQKKLLKMTGMDEQWAKARIKIKGETRCIAWRFIRDLIQAESKREKQVKMFALAIYGLVIFPKSLGYIDDAVMDLFDHLDKGITPVPAILAETFRSLSACKKSGEGRFICCAQLLLVWFHSHFWKPEKVSYQACFESYSPLQDLASTPRPENLSCDKWKTIFRNLQEKDVIWKARWFFPTNIVYKCGDYDWVPLLGIWGATEYAPLLVSRQYRSRQFIPATRGLATCEFLYEGRGYKKNVSKIAEAWKHPENNVPVKEQLRVDPSEMEIAKHDFKKKYLMMESRLSGLENEKNQLKFGMQSQEREIERLRKGKGKAEEDLNNLRNDYKKLRASAKYAGLGKTSAEWKHEIQEEKERADRWERRFNDIQGQQTTMEEELFRNRAENLSLRGRVGELEGSLQRYRSRNHTAELKASRQENENMKRQVEDLEAALETCRGQINSFEEVQSWNNQQWQARLDQSQDRVRDRDRVMVKPWFKGKKLAWLFRKIKILGVKAKQYM</sequence>
<dbReference type="EMBL" id="BSYR01000064">
    <property type="protein sequence ID" value="GMJ12564.1"/>
    <property type="molecule type" value="Genomic_DNA"/>
</dbReference>
<feature type="domain" description="DUF7745" evidence="3">
    <location>
        <begin position="55"/>
        <end position="389"/>
    </location>
</feature>
<dbReference type="OrthoDB" id="990832at2759"/>